<dbReference type="SMART" id="SM00028">
    <property type="entry name" value="TPR"/>
    <property type="match status" value="4"/>
</dbReference>
<feature type="repeat" description="TPR" evidence="3">
    <location>
        <begin position="51"/>
        <end position="84"/>
    </location>
</feature>
<evidence type="ECO:0000256" key="1">
    <source>
        <dbReference type="ARBA" id="ARBA00022737"/>
    </source>
</evidence>
<name>A0A2N6MIY0_9CYAN</name>
<keyword evidence="1" id="KW-0677">Repeat</keyword>
<dbReference type="PROSITE" id="PS50293">
    <property type="entry name" value="TPR_REGION"/>
    <property type="match status" value="1"/>
</dbReference>
<dbReference type="SUPFAM" id="SSF48452">
    <property type="entry name" value="TPR-like"/>
    <property type="match status" value="2"/>
</dbReference>
<dbReference type="AlphaFoldDB" id="A0A2N6MIY0"/>
<evidence type="ECO:0000313" key="4">
    <source>
        <dbReference type="EMBL" id="PMB46715.1"/>
    </source>
</evidence>
<accession>A0A2N6MIY0</accession>
<feature type="non-terminal residue" evidence="4">
    <location>
        <position position="1"/>
    </location>
</feature>
<keyword evidence="2 3" id="KW-0802">TPR repeat</keyword>
<evidence type="ECO:0000256" key="2">
    <source>
        <dbReference type="ARBA" id="ARBA00022803"/>
    </source>
</evidence>
<dbReference type="InterPro" id="IPR019734">
    <property type="entry name" value="TPR_rpt"/>
</dbReference>
<dbReference type="PANTHER" id="PTHR44858">
    <property type="entry name" value="TETRATRICOPEPTIDE REPEAT PROTEIN 6"/>
    <property type="match status" value="1"/>
</dbReference>
<dbReference type="PANTHER" id="PTHR44858:SF1">
    <property type="entry name" value="UDP-N-ACETYLGLUCOSAMINE--PEPTIDE N-ACETYLGLUCOSAMINYLTRANSFERASE SPINDLY-RELATED"/>
    <property type="match status" value="1"/>
</dbReference>
<dbReference type="GO" id="GO:0046813">
    <property type="term" value="P:receptor-mediated virion attachment to host cell"/>
    <property type="evidence" value="ECO:0007669"/>
    <property type="project" value="TreeGrafter"/>
</dbReference>
<dbReference type="Gene3D" id="1.25.40.10">
    <property type="entry name" value="Tetratricopeptide repeat domain"/>
    <property type="match status" value="2"/>
</dbReference>
<comment type="caution">
    <text evidence="4">The sequence shown here is derived from an EMBL/GenBank/DDBJ whole genome shotgun (WGS) entry which is preliminary data.</text>
</comment>
<organism evidence="4 5">
    <name type="scientific">Fischerella thermalis CCMEE 5330</name>
    <dbReference type="NCBI Taxonomy" id="2019670"/>
    <lineage>
        <taxon>Bacteria</taxon>
        <taxon>Bacillati</taxon>
        <taxon>Cyanobacteriota</taxon>
        <taxon>Cyanophyceae</taxon>
        <taxon>Nostocales</taxon>
        <taxon>Hapalosiphonaceae</taxon>
        <taxon>Fischerella</taxon>
    </lineage>
</organism>
<reference evidence="4 5" key="1">
    <citation type="submission" date="2017-07" db="EMBL/GenBank/DDBJ databases">
        <title>Genomes of Fischerella (Mastigocladus) sp. strains.</title>
        <authorList>
            <person name="Miller S.R."/>
        </authorList>
    </citation>
    <scope>NUCLEOTIDE SEQUENCE [LARGE SCALE GENOMIC DNA]</scope>
    <source>
        <strain evidence="4 5">CCMEE 5330</strain>
    </source>
</reference>
<dbReference type="EMBL" id="NMQI01000109">
    <property type="protein sequence ID" value="PMB46715.1"/>
    <property type="molecule type" value="Genomic_DNA"/>
</dbReference>
<evidence type="ECO:0000256" key="3">
    <source>
        <dbReference type="PROSITE-ProRule" id="PRU00339"/>
    </source>
</evidence>
<dbReference type="PROSITE" id="PS50005">
    <property type="entry name" value="TPR"/>
    <property type="match status" value="3"/>
</dbReference>
<dbReference type="Proteomes" id="UP000234966">
    <property type="component" value="Unassembled WGS sequence"/>
</dbReference>
<proteinExistence type="predicted"/>
<dbReference type="Pfam" id="PF00515">
    <property type="entry name" value="TPR_1"/>
    <property type="match status" value="3"/>
</dbReference>
<dbReference type="InterPro" id="IPR050498">
    <property type="entry name" value="Ycf3"/>
</dbReference>
<feature type="repeat" description="TPR" evidence="3">
    <location>
        <begin position="17"/>
        <end position="50"/>
    </location>
</feature>
<dbReference type="InterPro" id="IPR011990">
    <property type="entry name" value="TPR-like_helical_dom_sf"/>
</dbReference>
<feature type="repeat" description="TPR" evidence="3">
    <location>
        <begin position="85"/>
        <end position="118"/>
    </location>
</feature>
<dbReference type="Pfam" id="PF13174">
    <property type="entry name" value="TPR_6"/>
    <property type="match status" value="1"/>
</dbReference>
<gene>
    <name evidence="4" type="ORF">CEN41_05040</name>
</gene>
<dbReference type="GO" id="GO:0009279">
    <property type="term" value="C:cell outer membrane"/>
    <property type="evidence" value="ECO:0007669"/>
    <property type="project" value="TreeGrafter"/>
</dbReference>
<evidence type="ECO:0000313" key="5">
    <source>
        <dbReference type="Proteomes" id="UP000234966"/>
    </source>
</evidence>
<dbReference type="RefSeq" id="WP_102206452.1">
    <property type="nucleotide sequence ID" value="NZ_NMQI01000109.1"/>
</dbReference>
<sequence>EALKDFNRAIKINSNLDWVLASRGQTYQSMQRYKQALKDFDRAIKLNPGNAWALAGRGETYRLMQRYKQALKDFDCAIEFNPNYAWALMTRGEVYLMLKRYNAALADFNRAIELEPNNDWCLYVRALAYKALKQPEKARSDFAGAVKFAKERSKENFQDWHNTFNLALYYLAVDYAPTAEQLYRYALSQRASLQHIQEAIRDLDDFLTIFPNHIQAQSLRQLLQSALTQ</sequence>
<protein>
    <submittedName>
        <fullName evidence="4">Uncharacterized protein</fullName>
    </submittedName>
</protein>